<comment type="function">
    <text evidence="9">Phosphorylates Ins(1,3,4,5,6)P5 at position 2 to form Ins(1,2,3,4,5,6)P6 (InsP6 or phytate).</text>
</comment>
<evidence type="ECO:0000256" key="4">
    <source>
        <dbReference type="ARBA" id="ARBA00014846"/>
    </source>
</evidence>
<keyword evidence="8 9" id="KW-0067">ATP-binding</keyword>
<dbReference type="GO" id="GO:0035299">
    <property type="term" value="F:inositol-1,3,4,5,6-pentakisphosphate 2-kinase activity"/>
    <property type="evidence" value="ECO:0007669"/>
    <property type="project" value="UniProtKB-EC"/>
</dbReference>
<dbReference type="InterPro" id="IPR009286">
    <property type="entry name" value="Ins_P5_2-kin"/>
</dbReference>
<dbReference type="GO" id="GO:0005634">
    <property type="term" value="C:nucleus"/>
    <property type="evidence" value="ECO:0007669"/>
    <property type="project" value="TreeGrafter"/>
</dbReference>
<accession>A0A9P6VLW2</accession>
<dbReference type="PANTHER" id="PTHR14456:SF2">
    <property type="entry name" value="INOSITOL-PENTAKISPHOSPHATE 2-KINASE"/>
    <property type="match status" value="1"/>
</dbReference>
<evidence type="ECO:0000256" key="5">
    <source>
        <dbReference type="ARBA" id="ARBA00022679"/>
    </source>
</evidence>
<dbReference type="PANTHER" id="PTHR14456">
    <property type="entry name" value="INOSITOL POLYPHOSPHATE KINASE 1"/>
    <property type="match status" value="1"/>
</dbReference>
<comment type="function">
    <text evidence="1">Has kinase activity and phosphorylates inositol-1,3,4,5,6-pentakisphosphate (Ins(1,3,4,5,6)P5) to produce 1,2,3,4,5,6-hexakisphosphate (InsP6), also known as phytate.</text>
</comment>
<evidence type="ECO:0000313" key="10">
    <source>
        <dbReference type="EMBL" id="KAG0650402.1"/>
    </source>
</evidence>
<dbReference type="Pfam" id="PF06090">
    <property type="entry name" value="Ins_P5_2-kin"/>
    <property type="match status" value="1"/>
</dbReference>
<evidence type="ECO:0000256" key="8">
    <source>
        <dbReference type="ARBA" id="ARBA00022840"/>
    </source>
</evidence>
<comment type="caution">
    <text evidence="10">The sequence shown here is derived from an EMBL/GenBank/DDBJ whole genome shotgun (WGS) entry which is preliminary data.</text>
</comment>
<proteinExistence type="inferred from homology"/>
<evidence type="ECO:0000313" key="11">
    <source>
        <dbReference type="Proteomes" id="UP000785200"/>
    </source>
</evidence>
<keyword evidence="11" id="KW-1185">Reference proteome</keyword>
<dbReference type="AlphaFoldDB" id="A0A9P6VLW2"/>
<sequence length="366" mass="41554">MASRPAAIPTILEGTAFYYLAEGAANIVYQVSTPWRQSTPEPSLVEEYGDGTPPPSIIDDISPGPLEENIYEGKSFSHRAPCYIAQANWERLIQPLFPPHQLVGQALLDIQPGHIVAKLNEDLHDWENGKNPTNGSLDPTTPRPTKRQRIYLADDNHALLVKDMTSRTAAFQQLNLVEFKPKWLAQSPSAPQYSKRCRQCARMARINAERARKKEPPMTFYCPLDLTSRKDEGMNHVASLIVQSGVSNCQIKRFAQWLENTDILDNLKARQIELDQIGVLRGDVNDERLLAAMTLRDCTVFVKCTSADNREWEARIGDLDLKSKDKINYWRGIEWSLIEEGWYEGLEDYNDRQPLVCRLSRDLSGT</sequence>
<dbReference type="GO" id="GO:0032958">
    <property type="term" value="P:inositol phosphate biosynthetic process"/>
    <property type="evidence" value="ECO:0007669"/>
    <property type="project" value="TreeGrafter"/>
</dbReference>
<comment type="domain">
    <text evidence="9">The EXKPK motif is conserved in inositol-pentakisphosphate 2-kinases of both family 1 and 2.</text>
</comment>
<keyword evidence="5 9" id="KW-0808">Transferase</keyword>
<dbReference type="GO" id="GO:0005524">
    <property type="term" value="F:ATP binding"/>
    <property type="evidence" value="ECO:0007669"/>
    <property type="project" value="UniProtKB-KW"/>
</dbReference>
<name>A0A9P6VLW2_9HELO</name>
<evidence type="ECO:0000256" key="1">
    <source>
        <dbReference type="ARBA" id="ARBA00003979"/>
    </source>
</evidence>
<evidence type="ECO:0000256" key="7">
    <source>
        <dbReference type="ARBA" id="ARBA00022777"/>
    </source>
</evidence>
<evidence type="ECO:0000256" key="9">
    <source>
        <dbReference type="RuleBase" id="RU364126"/>
    </source>
</evidence>
<organism evidence="10 11">
    <name type="scientific">Hyphodiscus hymeniophilus</name>
    <dbReference type="NCBI Taxonomy" id="353542"/>
    <lineage>
        <taxon>Eukaryota</taxon>
        <taxon>Fungi</taxon>
        <taxon>Dikarya</taxon>
        <taxon>Ascomycota</taxon>
        <taxon>Pezizomycotina</taxon>
        <taxon>Leotiomycetes</taxon>
        <taxon>Helotiales</taxon>
        <taxon>Hyphodiscaceae</taxon>
        <taxon>Hyphodiscus</taxon>
    </lineage>
</organism>
<gene>
    <name evidence="10" type="ORF">D0Z07_3478</name>
</gene>
<dbReference type="EMBL" id="VNKQ01000006">
    <property type="protein sequence ID" value="KAG0650402.1"/>
    <property type="molecule type" value="Genomic_DNA"/>
</dbReference>
<evidence type="ECO:0000256" key="2">
    <source>
        <dbReference type="ARBA" id="ARBA00008305"/>
    </source>
</evidence>
<evidence type="ECO:0000256" key="3">
    <source>
        <dbReference type="ARBA" id="ARBA00012023"/>
    </source>
</evidence>
<dbReference type="Proteomes" id="UP000785200">
    <property type="component" value="Unassembled WGS sequence"/>
</dbReference>
<comment type="catalytic activity">
    <reaction evidence="9">
        <text>1D-myo-inositol 1,3,4,5,6-pentakisphosphate + ATP = 1D-myo-inositol hexakisphosphate + ADP + H(+)</text>
        <dbReference type="Rhea" id="RHEA:20313"/>
        <dbReference type="ChEBI" id="CHEBI:15378"/>
        <dbReference type="ChEBI" id="CHEBI:30616"/>
        <dbReference type="ChEBI" id="CHEBI:57733"/>
        <dbReference type="ChEBI" id="CHEBI:58130"/>
        <dbReference type="ChEBI" id="CHEBI:456216"/>
        <dbReference type="EC" id="2.7.1.158"/>
    </reaction>
</comment>
<protein>
    <recommendedName>
        <fullName evidence="4 9">Inositol-pentakisphosphate 2-kinase</fullName>
        <ecNumber evidence="3 9">2.7.1.158</ecNumber>
    </recommendedName>
</protein>
<dbReference type="OrthoDB" id="272370at2759"/>
<keyword evidence="7 9" id="KW-0418">Kinase</keyword>
<evidence type="ECO:0000256" key="6">
    <source>
        <dbReference type="ARBA" id="ARBA00022741"/>
    </source>
</evidence>
<reference evidence="10" key="1">
    <citation type="submission" date="2019-07" db="EMBL/GenBank/DDBJ databases">
        <title>Hyphodiscus hymeniophilus genome sequencing and assembly.</title>
        <authorList>
            <person name="Kramer G."/>
            <person name="Nodwell J."/>
        </authorList>
    </citation>
    <scope>NUCLEOTIDE SEQUENCE</scope>
    <source>
        <strain evidence="10">ATCC 34498</strain>
    </source>
</reference>
<dbReference type="EC" id="2.7.1.158" evidence="3 9"/>
<keyword evidence="6 9" id="KW-0547">Nucleotide-binding</keyword>
<comment type="similarity">
    <text evidence="2">Belongs to the IPK1 type 1 family.</text>
</comment>